<proteinExistence type="predicted"/>
<dbReference type="Pfam" id="PF13432">
    <property type="entry name" value="TPR_16"/>
    <property type="match status" value="2"/>
</dbReference>
<comment type="caution">
    <text evidence="3">The sequence shown here is derived from an EMBL/GenBank/DDBJ whole genome shotgun (WGS) entry which is preliminary data.</text>
</comment>
<evidence type="ECO:0000256" key="1">
    <source>
        <dbReference type="PROSITE-ProRule" id="PRU00339"/>
    </source>
</evidence>
<keyword evidence="4" id="KW-1185">Reference proteome</keyword>
<dbReference type="PROSITE" id="PS50005">
    <property type="entry name" value="TPR"/>
    <property type="match status" value="2"/>
</dbReference>
<evidence type="ECO:0000313" key="3">
    <source>
        <dbReference type="EMBL" id="MER6981431.1"/>
    </source>
</evidence>
<evidence type="ECO:0000313" key="4">
    <source>
        <dbReference type="Proteomes" id="UP001458415"/>
    </source>
</evidence>
<accession>A0ABV1WB63</accession>
<dbReference type="Proteomes" id="UP001458415">
    <property type="component" value="Unassembled WGS sequence"/>
</dbReference>
<dbReference type="PANTHER" id="PTHR44395">
    <property type="match status" value="1"/>
</dbReference>
<dbReference type="InterPro" id="IPR019734">
    <property type="entry name" value="TPR_rpt"/>
</dbReference>
<evidence type="ECO:0000256" key="2">
    <source>
        <dbReference type="SAM" id="MobiDB-lite"/>
    </source>
</evidence>
<feature type="compositionally biased region" description="Polar residues" evidence="2">
    <location>
        <begin position="171"/>
        <end position="184"/>
    </location>
</feature>
<dbReference type="Gene3D" id="1.25.40.10">
    <property type="entry name" value="Tetratricopeptide repeat domain"/>
    <property type="match status" value="2"/>
</dbReference>
<reference evidence="3 4" key="1">
    <citation type="submission" date="2024-06" db="EMBL/GenBank/DDBJ databases">
        <title>The Natural Products Discovery Center: Release of the First 8490 Sequenced Strains for Exploring Actinobacteria Biosynthetic Diversity.</title>
        <authorList>
            <person name="Kalkreuter E."/>
            <person name="Kautsar S.A."/>
            <person name="Yang D."/>
            <person name="Bader C.D."/>
            <person name="Teijaro C.N."/>
            <person name="Fluegel L."/>
            <person name="Davis C.M."/>
            <person name="Simpson J.R."/>
            <person name="Lauterbach L."/>
            <person name="Steele A.D."/>
            <person name="Gui C."/>
            <person name="Meng S."/>
            <person name="Li G."/>
            <person name="Viehrig K."/>
            <person name="Ye F."/>
            <person name="Su P."/>
            <person name="Kiefer A.F."/>
            <person name="Nichols A."/>
            <person name="Cepeda A.J."/>
            <person name="Yan W."/>
            <person name="Fan B."/>
            <person name="Jiang Y."/>
            <person name="Adhikari A."/>
            <person name="Zheng C.-J."/>
            <person name="Schuster L."/>
            <person name="Cowan T.M."/>
            <person name="Smanski M.J."/>
            <person name="Chevrette M.G."/>
            <person name="De Carvalho L.P.S."/>
            <person name="Shen B."/>
        </authorList>
    </citation>
    <scope>NUCLEOTIDE SEQUENCE [LARGE SCALE GENOMIC DNA]</scope>
    <source>
        <strain evidence="3 4">NPDC000634</strain>
    </source>
</reference>
<feature type="repeat" description="TPR" evidence="1">
    <location>
        <begin position="59"/>
        <end position="92"/>
    </location>
</feature>
<organism evidence="3 4">
    <name type="scientific">Streptomyces carpinensis</name>
    <dbReference type="NCBI Taxonomy" id="66369"/>
    <lineage>
        <taxon>Bacteria</taxon>
        <taxon>Bacillati</taxon>
        <taxon>Actinomycetota</taxon>
        <taxon>Actinomycetes</taxon>
        <taxon>Kitasatosporales</taxon>
        <taxon>Streptomycetaceae</taxon>
        <taxon>Streptomyces</taxon>
    </lineage>
</organism>
<dbReference type="SMART" id="SM00028">
    <property type="entry name" value="TPR"/>
    <property type="match status" value="3"/>
</dbReference>
<feature type="region of interest" description="Disordered" evidence="2">
    <location>
        <begin position="160"/>
        <end position="184"/>
    </location>
</feature>
<feature type="region of interest" description="Disordered" evidence="2">
    <location>
        <begin position="1"/>
        <end position="20"/>
    </location>
</feature>
<dbReference type="InterPro" id="IPR011990">
    <property type="entry name" value="TPR-like_helical_dom_sf"/>
</dbReference>
<dbReference type="PANTHER" id="PTHR44395:SF1">
    <property type="entry name" value="PROTEIN O-MANNOSYL-TRANSFERASE TMTC3"/>
    <property type="match status" value="1"/>
</dbReference>
<feature type="repeat" description="TPR" evidence="1">
    <location>
        <begin position="126"/>
        <end position="159"/>
    </location>
</feature>
<dbReference type="EMBL" id="JBEPCU010000764">
    <property type="protein sequence ID" value="MER6981431.1"/>
    <property type="molecule type" value="Genomic_DNA"/>
</dbReference>
<name>A0ABV1WB63_9ACTN</name>
<dbReference type="SUPFAM" id="SSF48452">
    <property type="entry name" value="TPR-like"/>
    <property type="match status" value="1"/>
</dbReference>
<keyword evidence="1" id="KW-0802">TPR repeat</keyword>
<protein>
    <submittedName>
        <fullName evidence="3">Tetratricopeptide repeat protein</fullName>
    </submittedName>
</protein>
<gene>
    <name evidence="3" type="ORF">ABT317_31795</name>
</gene>
<sequence>MWAIQPGSVAPPESKAPPAVRARQANTLLQTALEQQQKQNLLGASQTYRRVLELDPHSKAAWYGLGVLAQQTGDAANARTAYERALKIDPSFVSALFSEATLLRSSRPDKAVRLLKRAAEAEPKATTVRMQLGLLLAEQGSDDEATKQFRRAVAANPSVLPQVPERFRASVSPSPTSRHAGNTR</sequence>